<accession>A0A1V2I3S8</accession>
<gene>
    <name evidence="1" type="ORF">BL253_28580</name>
</gene>
<organism evidence="1 2">
    <name type="scientific">Pseudofrankia asymbiotica</name>
    <dbReference type="NCBI Taxonomy" id="1834516"/>
    <lineage>
        <taxon>Bacteria</taxon>
        <taxon>Bacillati</taxon>
        <taxon>Actinomycetota</taxon>
        <taxon>Actinomycetes</taxon>
        <taxon>Frankiales</taxon>
        <taxon>Frankiaceae</taxon>
        <taxon>Pseudofrankia</taxon>
    </lineage>
</organism>
<comment type="caution">
    <text evidence="1">The sequence shown here is derived from an EMBL/GenBank/DDBJ whole genome shotgun (WGS) entry which is preliminary data.</text>
</comment>
<protein>
    <submittedName>
        <fullName evidence="1">Uncharacterized protein</fullName>
    </submittedName>
</protein>
<evidence type="ECO:0000313" key="1">
    <source>
        <dbReference type="EMBL" id="ONH24965.1"/>
    </source>
</evidence>
<proteinExistence type="predicted"/>
<dbReference type="RefSeq" id="WP_076820493.1">
    <property type="nucleotide sequence ID" value="NZ_MOMC01000065.1"/>
</dbReference>
<evidence type="ECO:0000313" key="2">
    <source>
        <dbReference type="Proteomes" id="UP000188929"/>
    </source>
</evidence>
<keyword evidence="2" id="KW-1185">Reference proteome</keyword>
<name>A0A1V2I3S8_9ACTN</name>
<dbReference type="Proteomes" id="UP000188929">
    <property type="component" value="Unassembled WGS sequence"/>
</dbReference>
<dbReference type="EMBL" id="MOMC01000065">
    <property type="protein sequence ID" value="ONH24965.1"/>
    <property type="molecule type" value="Genomic_DNA"/>
</dbReference>
<sequence>MIVRYELGNGTDTYASVPARMADQVGNPQVLAWCLLDVLPGAACIEIWVNGRSFRDKPDAVARPPKAENVPSPTELVLDIATAILLASDHADTQTGAPAWLTRGRASVPTRDVLRGRATRKYPPV</sequence>
<dbReference type="AlphaFoldDB" id="A0A1V2I3S8"/>
<reference evidence="2" key="1">
    <citation type="submission" date="2016-10" db="EMBL/GenBank/DDBJ databases">
        <title>Frankia sp. NRRL B-16386 Genome sequencing.</title>
        <authorList>
            <person name="Ghodhbane-Gtari F."/>
            <person name="Swanson E."/>
            <person name="Gueddou A."/>
            <person name="Hezbri K."/>
            <person name="Ktari K."/>
            <person name="Nouioui I."/>
            <person name="Morris K."/>
            <person name="Simpson S."/>
            <person name="Abebe-Akele F."/>
            <person name="Thomas K."/>
            <person name="Gtari M."/>
            <person name="Tisa L.S."/>
        </authorList>
    </citation>
    <scope>NUCLEOTIDE SEQUENCE [LARGE SCALE GENOMIC DNA]</scope>
    <source>
        <strain evidence="2">NRRL B-16386</strain>
    </source>
</reference>